<dbReference type="EMBL" id="JAPCWZ010000002">
    <property type="protein sequence ID" value="KAK8876695.1"/>
    <property type="molecule type" value="Genomic_DNA"/>
</dbReference>
<name>A0ABR2JFF3_9PEZI</name>
<evidence type="ECO:0000313" key="2">
    <source>
        <dbReference type="Proteomes" id="UP001390339"/>
    </source>
</evidence>
<keyword evidence="1" id="KW-0378">Hydrolase</keyword>
<sequence length="293" mass="31903">MLRSLPSDALSKFKDLMKQHNDDKFKLCSKAVAGSANKQFHDFMTVYGNDYFTCEVIEMSMYCSYCHNCKYYFDGGWYTSKRRRDLVALEEEALLNSTATYGELWARGDSDPAMRKHLKTWVRGHGPTNPYEQRVYWMLDDSKADAVSLPVLMVVQGVRREHGAGGADGGQDGGGAGKTLILTLVGAILFQVPIADKVLGSVAELADVESIIAVVGAAGNAVFDIYIIIDDLDNTPLAIVNLVLDPLALGDVASVTKAAEIRRGMKPEVVAKLGSRVGQRLDKPKGMTGSCSI</sequence>
<accession>A0ABR2JFF3</accession>
<evidence type="ECO:0000313" key="1">
    <source>
        <dbReference type="EMBL" id="KAK8876695.1"/>
    </source>
</evidence>
<comment type="caution">
    <text evidence="1">The sequence shown here is derived from an EMBL/GenBank/DDBJ whole genome shotgun (WGS) entry which is preliminary data.</text>
</comment>
<organism evidence="1 2">
    <name type="scientific">Apiospora arundinis</name>
    <dbReference type="NCBI Taxonomy" id="335852"/>
    <lineage>
        <taxon>Eukaryota</taxon>
        <taxon>Fungi</taxon>
        <taxon>Dikarya</taxon>
        <taxon>Ascomycota</taxon>
        <taxon>Pezizomycotina</taxon>
        <taxon>Sordariomycetes</taxon>
        <taxon>Xylariomycetidae</taxon>
        <taxon>Amphisphaeriales</taxon>
        <taxon>Apiosporaceae</taxon>
        <taxon>Apiospora</taxon>
    </lineage>
</organism>
<dbReference type="GO" id="GO:0016787">
    <property type="term" value="F:hydrolase activity"/>
    <property type="evidence" value="ECO:0007669"/>
    <property type="project" value="UniProtKB-KW"/>
</dbReference>
<gene>
    <name evidence="1" type="ORF">PGQ11_001641</name>
</gene>
<protein>
    <submittedName>
        <fullName evidence="1">Glycoside hydrolase family 18</fullName>
    </submittedName>
</protein>
<reference evidence="1 2" key="1">
    <citation type="journal article" date="2024" name="IMA Fungus">
        <title>Apiospora arundinis, a panoply of carbohydrate-active enzymes and secondary metabolites.</title>
        <authorList>
            <person name="Sorensen T."/>
            <person name="Petersen C."/>
            <person name="Muurmann A.T."/>
            <person name="Christiansen J.V."/>
            <person name="Brundto M.L."/>
            <person name="Overgaard C.K."/>
            <person name="Boysen A.T."/>
            <person name="Wollenberg R.D."/>
            <person name="Larsen T.O."/>
            <person name="Sorensen J.L."/>
            <person name="Nielsen K.L."/>
            <person name="Sondergaard T.E."/>
        </authorList>
    </citation>
    <scope>NUCLEOTIDE SEQUENCE [LARGE SCALE GENOMIC DNA]</scope>
    <source>
        <strain evidence="1 2">AAU 773</strain>
    </source>
</reference>
<dbReference type="Proteomes" id="UP001390339">
    <property type="component" value="Unassembled WGS sequence"/>
</dbReference>
<proteinExistence type="predicted"/>
<keyword evidence="2" id="KW-1185">Reference proteome</keyword>